<dbReference type="GeneID" id="62157866"/>
<protein>
    <submittedName>
        <fullName evidence="2">Uncharacterized protein</fullName>
    </submittedName>
</protein>
<reference evidence="2" key="2">
    <citation type="submission" date="2020-11" db="EMBL/GenBank/DDBJ databases">
        <title>Whole genome sequencing of Colletotrichum sp.</title>
        <authorList>
            <person name="Li H."/>
        </authorList>
    </citation>
    <scope>NUCLEOTIDE SEQUENCE</scope>
    <source>
        <strain evidence="2">CkLH20</strain>
    </source>
</reference>
<feature type="chain" id="PRO_5040105566" evidence="1">
    <location>
        <begin position="21"/>
        <end position="238"/>
    </location>
</feature>
<dbReference type="RefSeq" id="XP_038749580.1">
    <property type="nucleotide sequence ID" value="XM_038884792.1"/>
</dbReference>
<evidence type="ECO:0000313" key="3">
    <source>
        <dbReference type="Proteomes" id="UP000781932"/>
    </source>
</evidence>
<dbReference type="AlphaFoldDB" id="A0A9P6ICT7"/>
<dbReference type="OrthoDB" id="10604303at2759"/>
<reference evidence="2" key="1">
    <citation type="submission" date="2020-03" db="EMBL/GenBank/DDBJ databases">
        <authorList>
            <person name="He L."/>
        </authorList>
    </citation>
    <scope>NUCLEOTIDE SEQUENCE</scope>
    <source>
        <strain evidence="2">CkLH20</strain>
    </source>
</reference>
<feature type="signal peptide" evidence="1">
    <location>
        <begin position="1"/>
        <end position="20"/>
    </location>
</feature>
<proteinExistence type="predicted"/>
<evidence type="ECO:0000313" key="2">
    <source>
        <dbReference type="EMBL" id="KAF9880119.1"/>
    </source>
</evidence>
<sequence length="238" mass="25374">MHASTLLTLLAAAGTSTAFALPPGYSIVTRQDEQKYENPDGNTRVALTTDAINWGDAPPWNVLDGIKGHCTTVGCEGSDKLEVDTRVQYKASDGYLRAETRKISVSVTGTFAATGPGSRDDLVELAKMVFGNSQYEVKQETYTDDPACVPSPIPCPVAEAKKIDQYYHQSGVDIQYLDGDSDVRAFMNIRIEVDSGSGDSRTCGVDSNVVEIGGVIAGAFNGYAGAAFSLFEFFCGAL</sequence>
<accession>A0A9P6ICT7</accession>
<dbReference type="EMBL" id="JAATWM020000005">
    <property type="protein sequence ID" value="KAF9880119.1"/>
    <property type="molecule type" value="Genomic_DNA"/>
</dbReference>
<dbReference type="Proteomes" id="UP000781932">
    <property type="component" value="Unassembled WGS sequence"/>
</dbReference>
<keyword evidence="1" id="KW-0732">Signal</keyword>
<keyword evidence="3" id="KW-1185">Reference proteome</keyword>
<organism evidence="2 3">
    <name type="scientific">Colletotrichum karsti</name>
    <dbReference type="NCBI Taxonomy" id="1095194"/>
    <lineage>
        <taxon>Eukaryota</taxon>
        <taxon>Fungi</taxon>
        <taxon>Dikarya</taxon>
        <taxon>Ascomycota</taxon>
        <taxon>Pezizomycotina</taxon>
        <taxon>Sordariomycetes</taxon>
        <taxon>Hypocreomycetidae</taxon>
        <taxon>Glomerellales</taxon>
        <taxon>Glomerellaceae</taxon>
        <taxon>Colletotrichum</taxon>
        <taxon>Colletotrichum boninense species complex</taxon>
    </lineage>
</organism>
<evidence type="ECO:0000256" key="1">
    <source>
        <dbReference type="SAM" id="SignalP"/>
    </source>
</evidence>
<comment type="caution">
    <text evidence="2">The sequence shown here is derived from an EMBL/GenBank/DDBJ whole genome shotgun (WGS) entry which is preliminary data.</text>
</comment>
<gene>
    <name evidence="2" type="ORF">CkaCkLH20_02073</name>
</gene>
<name>A0A9P6ICT7_9PEZI</name>